<keyword evidence="2" id="KW-1185">Reference proteome</keyword>
<reference evidence="1" key="1">
    <citation type="submission" date="2021-03" db="EMBL/GenBank/DDBJ databases">
        <authorList>
            <consortium name="DOE Joint Genome Institute"/>
            <person name="Ahrendt S."/>
            <person name="Looney B.P."/>
            <person name="Miyauchi S."/>
            <person name="Morin E."/>
            <person name="Drula E."/>
            <person name="Courty P.E."/>
            <person name="Chicoki N."/>
            <person name="Fauchery L."/>
            <person name="Kohler A."/>
            <person name="Kuo A."/>
            <person name="Labutti K."/>
            <person name="Pangilinan J."/>
            <person name="Lipzen A."/>
            <person name="Riley R."/>
            <person name="Andreopoulos W."/>
            <person name="He G."/>
            <person name="Johnson J."/>
            <person name="Barry K.W."/>
            <person name="Grigoriev I.V."/>
            <person name="Nagy L."/>
            <person name="Hibbett D."/>
            <person name="Henrissat B."/>
            <person name="Matheny P.B."/>
            <person name="Labbe J."/>
            <person name="Martin F."/>
        </authorList>
    </citation>
    <scope>NUCLEOTIDE SEQUENCE</scope>
    <source>
        <strain evidence="1">HHB10654</strain>
    </source>
</reference>
<evidence type="ECO:0000313" key="2">
    <source>
        <dbReference type="Proteomes" id="UP000814140"/>
    </source>
</evidence>
<gene>
    <name evidence="1" type="ORF">BV25DRAFT_1916753</name>
</gene>
<protein>
    <submittedName>
        <fullName evidence="1">Yellow laccase</fullName>
    </submittedName>
</protein>
<evidence type="ECO:0000313" key="1">
    <source>
        <dbReference type="EMBL" id="KAI0061750.1"/>
    </source>
</evidence>
<sequence length="513" mass="55818">MFLILVLGLSSAAGVLSQANPAINVPATLQIVNKQISPDGFQRPTVLAGGVYPAPLIRLNNNKEFDVTVVNKLHNTVMDTNTSIHWHGLFQHSTNWADGVVGVTQCPIPPSDQFQYKFGLGDQVGTYWYHSHLSTQYCDGLRGPIVIDDPNDPYVKNKSYDVDNENTVITLSDWYHTPSPKQVIPAVADSILINGLGRYPGGPNSTLAVVNVAHGKRYRFRLLSLSCDPNFQFSIDGHTFEIIEADGGYTKPLVVDTIHIFAGQRYSFIMTANQTVGNYWIRALPNVGPTGFANGINSAILRYKGAKAVNPTTKEGSHTNPLVETNLHPLVSSPVPGNPVPGGADISINIAATFNTTLNMFTVNGLPWVYDYPLPVLLQILRGATNVNQLFPNVTYFGLAPNKSVEITLPAGAAGGPHPIHLHGHAFHVVRSAGNSSYNFVDPVVRDVVSMGDTGDVVTIRFQTDNPGPWFLHCHIDWHLQLGFAVALIEDITGIKNADPVPAEWTQLNKNPC</sequence>
<accession>A0ACB8SZZ1</accession>
<comment type="caution">
    <text evidence="1">The sequence shown here is derived from an EMBL/GenBank/DDBJ whole genome shotgun (WGS) entry which is preliminary data.</text>
</comment>
<dbReference type="Proteomes" id="UP000814140">
    <property type="component" value="Unassembled WGS sequence"/>
</dbReference>
<organism evidence="1 2">
    <name type="scientific">Artomyces pyxidatus</name>
    <dbReference type="NCBI Taxonomy" id="48021"/>
    <lineage>
        <taxon>Eukaryota</taxon>
        <taxon>Fungi</taxon>
        <taxon>Dikarya</taxon>
        <taxon>Basidiomycota</taxon>
        <taxon>Agaricomycotina</taxon>
        <taxon>Agaricomycetes</taxon>
        <taxon>Russulales</taxon>
        <taxon>Auriscalpiaceae</taxon>
        <taxon>Artomyces</taxon>
    </lineage>
</organism>
<name>A0ACB8SZZ1_9AGAM</name>
<proteinExistence type="predicted"/>
<reference evidence="1" key="2">
    <citation type="journal article" date="2022" name="New Phytol.">
        <title>Evolutionary transition to the ectomycorrhizal habit in the genomes of a hyperdiverse lineage of mushroom-forming fungi.</title>
        <authorList>
            <person name="Looney B."/>
            <person name="Miyauchi S."/>
            <person name="Morin E."/>
            <person name="Drula E."/>
            <person name="Courty P.E."/>
            <person name="Kohler A."/>
            <person name="Kuo A."/>
            <person name="LaButti K."/>
            <person name="Pangilinan J."/>
            <person name="Lipzen A."/>
            <person name="Riley R."/>
            <person name="Andreopoulos W."/>
            <person name="He G."/>
            <person name="Johnson J."/>
            <person name="Nolan M."/>
            <person name="Tritt A."/>
            <person name="Barry K.W."/>
            <person name="Grigoriev I.V."/>
            <person name="Nagy L.G."/>
            <person name="Hibbett D."/>
            <person name="Henrissat B."/>
            <person name="Matheny P.B."/>
            <person name="Labbe J."/>
            <person name="Martin F.M."/>
        </authorList>
    </citation>
    <scope>NUCLEOTIDE SEQUENCE</scope>
    <source>
        <strain evidence="1">HHB10654</strain>
    </source>
</reference>
<dbReference type="EMBL" id="MU277211">
    <property type="protein sequence ID" value="KAI0061750.1"/>
    <property type="molecule type" value="Genomic_DNA"/>
</dbReference>